<dbReference type="GO" id="GO:1902884">
    <property type="term" value="P:positive regulation of response to oxidative stress"/>
    <property type="evidence" value="ECO:0007669"/>
    <property type="project" value="InterPro"/>
</dbReference>
<dbReference type="eggNOG" id="KOG4651">
    <property type="taxonomic scope" value="Eukaryota"/>
</dbReference>
<dbReference type="GO" id="GO:0050650">
    <property type="term" value="P:chondroitin sulfate proteoglycan biosynthetic process"/>
    <property type="evidence" value="ECO:0007669"/>
    <property type="project" value="InterPro"/>
</dbReference>
<reference evidence="2" key="1">
    <citation type="submission" date="2016-11" db="UniProtKB">
        <authorList>
            <consortium name="WormBaseParasite"/>
        </authorList>
    </citation>
    <scope>IDENTIFICATION</scope>
</reference>
<name>A0A1I7T4V3_9PELO</name>
<accession>A0A1I7T4V3</accession>
<dbReference type="InterPro" id="IPR005331">
    <property type="entry name" value="Sulfotransferase"/>
</dbReference>
<dbReference type="WBParaSite" id="Csp11.Scaffold506.g2419.t1">
    <property type="protein sequence ID" value="Csp11.Scaffold506.g2419.t1"/>
    <property type="gene ID" value="Csp11.Scaffold506.g2419"/>
</dbReference>
<dbReference type="Pfam" id="PF03567">
    <property type="entry name" value="Sulfotransfer_2"/>
    <property type="match status" value="1"/>
</dbReference>
<proteinExistence type="predicted"/>
<dbReference type="InterPro" id="IPR007669">
    <property type="entry name" value="Chst-1-like"/>
</dbReference>
<evidence type="ECO:0000313" key="2">
    <source>
        <dbReference type="WBParaSite" id="Csp11.Scaffold506.g2419.t1"/>
    </source>
</evidence>
<dbReference type="GO" id="GO:0016020">
    <property type="term" value="C:membrane"/>
    <property type="evidence" value="ECO:0007669"/>
    <property type="project" value="InterPro"/>
</dbReference>
<protein>
    <submittedName>
        <fullName evidence="2">Sulfotransfer_1 domain-containing protein</fullName>
    </submittedName>
</protein>
<dbReference type="STRING" id="1561998.A0A1I7T4V3"/>
<dbReference type="PANTHER" id="PTHR22900">
    <property type="entry name" value="PROTEIN CBG14245-RELATED"/>
    <property type="match status" value="1"/>
</dbReference>
<dbReference type="GO" id="GO:0047756">
    <property type="term" value="F:chondroitin 4-sulfotransferase activity"/>
    <property type="evidence" value="ECO:0007669"/>
    <property type="project" value="InterPro"/>
</dbReference>
<evidence type="ECO:0000313" key="1">
    <source>
        <dbReference type="Proteomes" id="UP000095282"/>
    </source>
</evidence>
<organism evidence="1 2">
    <name type="scientific">Caenorhabditis tropicalis</name>
    <dbReference type="NCBI Taxonomy" id="1561998"/>
    <lineage>
        <taxon>Eukaryota</taxon>
        <taxon>Metazoa</taxon>
        <taxon>Ecdysozoa</taxon>
        <taxon>Nematoda</taxon>
        <taxon>Chromadorea</taxon>
        <taxon>Rhabditida</taxon>
        <taxon>Rhabditina</taxon>
        <taxon>Rhabditomorpha</taxon>
        <taxon>Rhabditoidea</taxon>
        <taxon>Rhabditidae</taxon>
        <taxon>Peloderinae</taxon>
        <taxon>Caenorhabditis</taxon>
    </lineage>
</organism>
<dbReference type="Proteomes" id="UP000095282">
    <property type="component" value="Unplaced"/>
</dbReference>
<sequence length="276" mass="32558">MQPSSVAVEDFISPFINLDSDFYAATNYNLMSCGIRKSMSQLTINTMCLLKDEQTFLANGHHMNDTWLIERECLKDRNFRKPSEAFINSNSTVKFAFIRDPFDRFISLYLDKCIRENLCYNCGDDMRCVVRNIHSGLQKYQNHREWRPKGSYIDYHAAPLSWNCNFDRDLSKWHLLMIGSDLEERRSSLLLLENILKRQGVSDELIQKIHNESLSGETDHSTHKSPLRIKAEQQVREDPVVRDLLHKIYLFDYIVFPFKKDRLDAKYQTSFWKIPE</sequence>
<dbReference type="AlphaFoldDB" id="A0A1I7T4V3"/>
<keyword evidence="1" id="KW-1185">Reference proteome</keyword>
<dbReference type="PANTHER" id="PTHR22900:SF9">
    <property type="entry name" value="CARBOHYDRATE SULFOTRANSFERASE-RELATED"/>
    <property type="match status" value="1"/>
</dbReference>